<name>A0A9N9QM50_9CUCU</name>
<protein>
    <submittedName>
        <fullName evidence="1">Uncharacterized protein</fullName>
    </submittedName>
</protein>
<evidence type="ECO:0000313" key="2">
    <source>
        <dbReference type="Proteomes" id="UP001152799"/>
    </source>
</evidence>
<dbReference type="EMBL" id="OU892278">
    <property type="protein sequence ID" value="CAG9764478.1"/>
    <property type="molecule type" value="Genomic_DNA"/>
</dbReference>
<dbReference type="Proteomes" id="UP001152799">
    <property type="component" value="Chromosome 2"/>
</dbReference>
<dbReference type="SMART" id="SM00696">
    <property type="entry name" value="DM9"/>
    <property type="match status" value="2"/>
</dbReference>
<dbReference type="Pfam" id="PF11901">
    <property type="entry name" value="DM9"/>
    <property type="match status" value="1"/>
</dbReference>
<dbReference type="OrthoDB" id="6767006at2759"/>
<accession>A0A9N9QM50</accession>
<reference evidence="1" key="1">
    <citation type="submission" date="2022-01" db="EMBL/GenBank/DDBJ databases">
        <authorList>
            <person name="King R."/>
        </authorList>
    </citation>
    <scope>NUCLEOTIDE SEQUENCE</scope>
</reference>
<dbReference type="InterPro" id="IPR006616">
    <property type="entry name" value="DM9_repeat"/>
</dbReference>
<dbReference type="PANTHER" id="PTHR31649">
    <property type="entry name" value="AGAP009604-PA"/>
    <property type="match status" value="1"/>
</dbReference>
<proteinExistence type="predicted"/>
<evidence type="ECO:0000313" key="1">
    <source>
        <dbReference type="EMBL" id="CAG9764478.1"/>
    </source>
</evidence>
<gene>
    <name evidence="1" type="ORF">CEUTPL_LOCUS5118</name>
</gene>
<sequence>MFHIYLFATAGRQQLHYHISNINMRPKLPFIVTFVQLIGYSYGHFWKDYFGNIPQDAFQAGVDANNEAVYVGQALYKSGVYPVNIQSGKEVVIPYFGSKSADNFVHILCANDPENFQWIPTNKSHLHLLHTDNKIVRGGIEGGNWVYVGRVKYQSGTSIGKVLAGQIGDAVMYFVHNGKEIVTASYEVLTYNDIFSKIDLRFSA</sequence>
<dbReference type="AlphaFoldDB" id="A0A9N9QM50"/>
<keyword evidence="2" id="KW-1185">Reference proteome</keyword>
<organism evidence="1 2">
    <name type="scientific">Ceutorhynchus assimilis</name>
    <name type="common">cabbage seed weevil</name>
    <dbReference type="NCBI Taxonomy" id="467358"/>
    <lineage>
        <taxon>Eukaryota</taxon>
        <taxon>Metazoa</taxon>
        <taxon>Ecdysozoa</taxon>
        <taxon>Arthropoda</taxon>
        <taxon>Hexapoda</taxon>
        <taxon>Insecta</taxon>
        <taxon>Pterygota</taxon>
        <taxon>Neoptera</taxon>
        <taxon>Endopterygota</taxon>
        <taxon>Coleoptera</taxon>
        <taxon>Polyphaga</taxon>
        <taxon>Cucujiformia</taxon>
        <taxon>Curculionidae</taxon>
        <taxon>Ceutorhynchinae</taxon>
        <taxon>Ceutorhynchus</taxon>
    </lineage>
</organism>
<dbReference type="PANTHER" id="PTHR31649:SF10">
    <property type="entry name" value="IP19903P-RELATED"/>
    <property type="match status" value="1"/>
</dbReference>